<sequence length="76" mass="8203">MSSSYHIIPAGGHARTLHNFLQGNRRQLAWTEEIVEVSTPKESPYWCAAAVVGGEPLGFGSGPRLKTAKDQAAQQP</sequence>
<gene>
    <name evidence="3" type="ORF">BS47DRAFT_1348442</name>
</gene>
<evidence type="ECO:0000313" key="3">
    <source>
        <dbReference type="EMBL" id="KAF9510029.1"/>
    </source>
</evidence>
<evidence type="ECO:0000313" key="4">
    <source>
        <dbReference type="Proteomes" id="UP000886523"/>
    </source>
</evidence>
<evidence type="ECO:0000259" key="2">
    <source>
        <dbReference type="PROSITE" id="PS50137"/>
    </source>
</evidence>
<dbReference type="SUPFAM" id="SSF54768">
    <property type="entry name" value="dsRNA-binding domain-like"/>
    <property type="match status" value="1"/>
</dbReference>
<feature type="domain" description="DRBM" evidence="2">
    <location>
        <begin position="12"/>
        <end position="76"/>
    </location>
</feature>
<reference evidence="3" key="1">
    <citation type="journal article" date="2020" name="Nat. Commun.">
        <title>Large-scale genome sequencing of mycorrhizal fungi provides insights into the early evolution of symbiotic traits.</title>
        <authorList>
            <person name="Miyauchi S."/>
            <person name="Kiss E."/>
            <person name="Kuo A."/>
            <person name="Drula E."/>
            <person name="Kohler A."/>
            <person name="Sanchez-Garcia M."/>
            <person name="Morin E."/>
            <person name="Andreopoulos B."/>
            <person name="Barry K.W."/>
            <person name="Bonito G."/>
            <person name="Buee M."/>
            <person name="Carver A."/>
            <person name="Chen C."/>
            <person name="Cichocki N."/>
            <person name="Clum A."/>
            <person name="Culley D."/>
            <person name="Crous P.W."/>
            <person name="Fauchery L."/>
            <person name="Girlanda M."/>
            <person name="Hayes R.D."/>
            <person name="Keri Z."/>
            <person name="LaButti K."/>
            <person name="Lipzen A."/>
            <person name="Lombard V."/>
            <person name="Magnuson J."/>
            <person name="Maillard F."/>
            <person name="Murat C."/>
            <person name="Nolan M."/>
            <person name="Ohm R.A."/>
            <person name="Pangilinan J."/>
            <person name="Pereira M.F."/>
            <person name="Perotto S."/>
            <person name="Peter M."/>
            <person name="Pfister S."/>
            <person name="Riley R."/>
            <person name="Sitrit Y."/>
            <person name="Stielow J.B."/>
            <person name="Szollosi G."/>
            <person name="Zifcakova L."/>
            <person name="Stursova M."/>
            <person name="Spatafora J.W."/>
            <person name="Tedersoo L."/>
            <person name="Vaario L.M."/>
            <person name="Yamada A."/>
            <person name="Yan M."/>
            <person name="Wang P."/>
            <person name="Xu J."/>
            <person name="Bruns T."/>
            <person name="Baldrian P."/>
            <person name="Vilgalys R."/>
            <person name="Dunand C."/>
            <person name="Henrissat B."/>
            <person name="Grigoriev I.V."/>
            <person name="Hibbett D."/>
            <person name="Nagy L.G."/>
            <person name="Martin F.M."/>
        </authorList>
    </citation>
    <scope>NUCLEOTIDE SEQUENCE</scope>
    <source>
        <strain evidence="3">UP504</strain>
    </source>
</reference>
<dbReference type="AlphaFoldDB" id="A0A9P6AQX7"/>
<comment type="caution">
    <text evidence="3">The sequence shown here is derived from an EMBL/GenBank/DDBJ whole genome shotgun (WGS) entry which is preliminary data.</text>
</comment>
<protein>
    <recommendedName>
        <fullName evidence="2">DRBM domain-containing protein</fullName>
    </recommendedName>
</protein>
<dbReference type="InterPro" id="IPR014720">
    <property type="entry name" value="dsRBD_dom"/>
</dbReference>
<dbReference type="EMBL" id="MU129024">
    <property type="protein sequence ID" value="KAF9510029.1"/>
    <property type="molecule type" value="Genomic_DNA"/>
</dbReference>
<proteinExistence type="predicted"/>
<dbReference type="GO" id="GO:0003723">
    <property type="term" value="F:RNA binding"/>
    <property type="evidence" value="ECO:0007669"/>
    <property type="project" value="UniProtKB-UniRule"/>
</dbReference>
<organism evidence="3 4">
    <name type="scientific">Hydnum rufescens UP504</name>
    <dbReference type="NCBI Taxonomy" id="1448309"/>
    <lineage>
        <taxon>Eukaryota</taxon>
        <taxon>Fungi</taxon>
        <taxon>Dikarya</taxon>
        <taxon>Basidiomycota</taxon>
        <taxon>Agaricomycotina</taxon>
        <taxon>Agaricomycetes</taxon>
        <taxon>Cantharellales</taxon>
        <taxon>Hydnaceae</taxon>
        <taxon>Hydnum</taxon>
    </lineage>
</organism>
<keyword evidence="4" id="KW-1185">Reference proteome</keyword>
<name>A0A9P6AQX7_9AGAM</name>
<dbReference type="Gene3D" id="3.30.160.20">
    <property type="match status" value="1"/>
</dbReference>
<accession>A0A9P6AQX7</accession>
<dbReference type="Pfam" id="PF00035">
    <property type="entry name" value="dsrm"/>
    <property type="match status" value="1"/>
</dbReference>
<evidence type="ECO:0000256" key="1">
    <source>
        <dbReference type="PROSITE-ProRule" id="PRU00266"/>
    </source>
</evidence>
<keyword evidence="1" id="KW-0694">RNA-binding</keyword>
<dbReference type="PROSITE" id="PS50137">
    <property type="entry name" value="DS_RBD"/>
    <property type="match status" value="1"/>
</dbReference>
<dbReference type="Proteomes" id="UP000886523">
    <property type="component" value="Unassembled WGS sequence"/>
</dbReference>